<dbReference type="KEGG" id="esc:Entcl_1958"/>
<reference evidence="10" key="1">
    <citation type="submission" date="2010-10" db="EMBL/GenBank/DDBJ databases">
        <title>Complete sequence of Enterobacter cloacae SCF1.</title>
        <authorList>
            <consortium name="US DOE Joint Genome Institute"/>
            <person name="Lucas S."/>
            <person name="Copeland A."/>
            <person name="Lapidus A."/>
            <person name="Cheng J.-F."/>
            <person name="Bruce D."/>
            <person name="Goodwin L."/>
            <person name="Pitluck S."/>
            <person name="Davenport K."/>
            <person name="Detter J.C."/>
            <person name="Han C."/>
            <person name="Tapia R."/>
            <person name="Land M."/>
            <person name="Hauser L."/>
            <person name="Chang Y.-J."/>
            <person name="Jeffries C."/>
            <person name="Kyrpides N."/>
            <person name="Ivanova N."/>
            <person name="Mikhailova N."/>
            <person name="DeAngelis K."/>
            <person name="Arkin A.P."/>
            <person name="Chivian D."/>
            <person name="Edwards B."/>
            <person name="Woo H."/>
            <person name="Hazen T.C."/>
            <person name="Woyke T."/>
        </authorList>
    </citation>
    <scope>NUCLEOTIDE SEQUENCE [LARGE SCALE GENOMIC DNA]</scope>
    <source>
        <strain evidence="10">SCF1</strain>
    </source>
</reference>
<dbReference type="PANTHER" id="PTHR30462:SF0">
    <property type="entry name" value="INTERMEMBRANE TRANSPORT PROTEIN YEBT"/>
    <property type="match status" value="1"/>
</dbReference>
<dbReference type="Pfam" id="PF02470">
    <property type="entry name" value="MlaD"/>
    <property type="match status" value="6"/>
</dbReference>
<evidence type="ECO:0000256" key="5">
    <source>
        <dbReference type="ARBA" id="ARBA00022989"/>
    </source>
</evidence>
<feature type="domain" description="Mce/MlaD" evidence="8">
    <location>
        <begin position="280"/>
        <end position="349"/>
    </location>
</feature>
<protein>
    <submittedName>
        <fullName evidence="9">Mammalian cell entry related domain protein</fullName>
    </submittedName>
</protein>
<reference evidence="9 10" key="2">
    <citation type="journal article" date="2011" name="Stand. Genomic Sci.">
        <title>Complete genome sequence of 'Enterobacter lignolyticus' SCF1.</title>
        <authorList>
            <person name="Deangelis K.M."/>
            <person name="D'Haeseleer P."/>
            <person name="Chivian D."/>
            <person name="Fortney J.L."/>
            <person name="Khudyakov J."/>
            <person name="Simmons B."/>
            <person name="Woo H."/>
            <person name="Arkin A.P."/>
            <person name="Davenport K.W."/>
            <person name="Goodwin L."/>
            <person name="Chen A."/>
            <person name="Ivanova N."/>
            <person name="Kyrpides N.C."/>
            <person name="Mavromatis K."/>
            <person name="Woyke T."/>
            <person name="Hazen T.C."/>
        </authorList>
    </citation>
    <scope>NUCLEOTIDE SEQUENCE [LARGE SCALE GENOMIC DNA]</scope>
    <source>
        <strain evidence="9 10">SCF1</strain>
    </source>
</reference>
<dbReference type="eggNOG" id="COG3008">
    <property type="taxonomic scope" value="Bacteria"/>
</dbReference>
<comment type="subcellular location">
    <subcellularLocation>
        <location evidence="1">Cell inner membrane</location>
    </subcellularLocation>
</comment>
<keyword evidence="3" id="KW-0997">Cell inner membrane</keyword>
<dbReference type="PANTHER" id="PTHR30462">
    <property type="entry name" value="INTERMEMBRANE TRANSPORT PROTEIN PQIB-RELATED"/>
    <property type="match status" value="1"/>
</dbReference>
<evidence type="ECO:0000256" key="3">
    <source>
        <dbReference type="ARBA" id="ARBA00022519"/>
    </source>
</evidence>
<dbReference type="AlphaFoldDB" id="E3G3P2"/>
<feature type="domain" description="Mce/MlaD" evidence="8">
    <location>
        <begin position="394"/>
        <end position="455"/>
    </location>
</feature>
<name>E3G3P2_ENTLS</name>
<evidence type="ECO:0000256" key="1">
    <source>
        <dbReference type="ARBA" id="ARBA00004533"/>
    </source>
</evidence>
<feature type="domain" description="Mce/MlaD" evidence="8">
    <location>
        <begin position="45"/>
        <end position="137"/>
    </location>
</feature>
<dbReference type="STRING" id="701347.Entcl_1958"/>
<keyword evidence="4 7" id="KW-0812">Transmembrane</keyword>
<dbReference type="InterPro" id="IPR003399">
    <property type="entry name" value="Mce/MlaD"/>
</dbReference>
<keyword evidence="10" id="KW-1185">Reference proteome</keyword>
<dbReference type="HOGENOM" id="CLU_015836_0_0_6"/>
<feature type="domain" description="Mce/MlaD" evidence="8">
    <location>
        <begin position="163"/>
        <end position="220"/>
    </location>
</feature>
<keyword evidence="2" id="KW-1003">Cell membrane</keyword>
<evidence type="ECO:0000259" key="8">
    <source>
        <dbReference type="Pfam" id="PF02470"/>
    </source>
</evidence>
<evidence type="ECO:0000256" key="2">
    <source>
        <dbReference type="ARBA" id="ARBA00022475"/>
    </source>
</evidence>
<evidence type="ECO:0000256" key="4">
    <source>
        <dbReference type="ARBA" id="ARBA00022692"/>
    </source>
</evidence>
<feature type="transmembrane region" description="Helical" evidence="7">
    <location>
        <begin position="21"/>
        <end position="39"/>
    </location>
</feature>
<accession>E3G3P2</accession>
<keyword evidence="6 7" id="KW-0472">Membrane</keyword>
<gene>
    <name evidence="9" type="ordered locus">Entcl_1958</name>
</gene>
<dbReference type="RefSeq" id="WP_013365955.1">
    <property type="nucleotide sequence ID" value="NC_014618.1"/>
</dbReference>
<evidence type="ECO:0000256" key="6">
    <source>
        <dbReference type="ARBA" id="ARBA00023136"/>
    </source>
</evidence>
<dbReference type="EMBL" id="CP002272">
    <property type="protein sequence ID" value="ADO48214.1"/>
    <property type="molecule type" value="Genomic_DNA"/>
</dbReference>
<proteinExistence type="predicted"/>
<feature type="domain" description="Mce/MlaD" evidence="8">
    <location>
        <begin position="748"/>
        <end position="809"/>
    </location>
</feature>
<dbReference type="InterPro" id="IPR051800">
    <property type="entry name" value="PqiA-PqiB_transport"/>
</dbReference>
<organism evidence="9 10">
    <name type="scientific">Enterobacter lignolyticus (strain SCF1)</name>
    <dbReference type="NCBI Taxonomy" id="701347"/>
    <lineage>
        <taxon>Bacteria</taxon>
        <taxon>Pseudomonadati</taxon>
        <taxon>Pseudomonadota</taxon>
        <taxon>Gammaproteobacteria</taxon>
        <taxon>Enterobacterales</taxon>
        <taxon>Enterobacteriaceae</taxon>
        <taxon>Pluralibacter</taxon>
    </lineage>
</organism>
<evidence type="ECO:0000313" key="9">
    <source>
        <dbReference type="EMBL" id="ADO48214.1"/>
    </source>
</evidence>
<sequence length="878" mass="94951">MSQETPASPTEARIKTKRRISPFWLLPVIAFMIAGWLIWNTYDDRGTTITIDFMSADGIVPGRTPVRYQGVEVGTVEDITLSKDLNKIEVKASIKGDLKDALRADTQFWLVTPKASLAGVSGLDALVGGNYIGMMPGKGIPQSHFTALDTQPRYRLNNGELMIHLRAPDLGSLNSGSLVYFRKIPVGKVYDYTLNDNKQGVTVDILIDRRFTNLVKKDSRFWNVSGIKADVGLSGAKVQLESLAALVNGAIAFDSPENSESARQNDEFSLYEDLAHSQRGVLVKLDLPDGAGLKAGSTPLMYQGLEVGQLTKLTLNPGGSVSGEMTVDPSVVNLLRTNTRIELRNPKLSLENTSLSSLLTGSTFELVPGEGEPRDQFVVLPADKTLLQEPGVETLTLTAPESYGIDAGQPLILHGIKVGQVLERTLSNQGISFAVAIDPQYRNLMHGDSKFVVNSRMDVKVGIDGVQFLGASASEWLNGGIRILPGTSGAMKSSYPLYANLEKAQENSISDLPTTTLTLTADTLPDVQAGSVVLYRKFEVGEVITVRPKANAFDISLHIKPEYRNLLTTNSVFWAEGGAKVQLNGSGLTVQASPLSRALKGAISFDNLSGASVNARKGGKQILYPSETAARAVGGQITLHAFDAGKLSPGMPIRYLGIDIGQIQSLDLVTERNEVQVKAVLYPEYVDNFARSGTRFSVVTPQISAAGVEHLDTILQPYINVEPGRGGNPRRDFELQEATITDSRYLDGLSIVVEAPEAGSLSIGTPVLFRGIEVGTVTGMQLGSLSDRVMVALRISKRYQHLVRNNSVFWLASGYSLNFGLVGGVVKTGTFNQFIRGGIAFATPPGIPLAPKAQEGKHFLLQETEPKEWRDWGTALPR</sequence>
<dbReference type="Proteomes" id="UP000006872">
    <property type="component" value="Chromosome"/>
</dbReference>
<feature type="domain" description="Mce/MlaD" evidence="8">
    <location>
        <begin position="636"/>
        <end position="724"/>
    </location>
</feature>
<evidence type="ECO:0000256" key="7">
    <source>
        <dbReference type="SAM" id="Phobius"/>
    </source>
</evidence>
<evidence type="ECO:0000313" key="10">
    <source>
        <dbReference type="Proteomes" id="UP000006872"/>
    </source>
</evidence>
<dbReference type="GO" id="GO:0005886">
    <property type="term" value="C:plasma membrane"/>
    <property type="evidence" value="ECO:0007669"/>
    <property type="project" value="UniProtKB-SubCell"/>
</dbReference>
<keyword evidence="5 7" id="KW-1133">Transmembrane helix</keyword>